<feature type="region of interest" description="Disordered" evidence="1">
    <location>
        <begin position="97"/>
        <end position="117"/>
    </location>
</feature>
<dbReference type="Proteomes" id="UP001595636">
    <property type="component" value="Unassembled WGS sequence"/>
</dbReference>
<dbReference type="Pfam" id="PF06906">
    <property type="entry name" value="DUF1272"/>
    <property type="match status" value="1"/>
</dbReference>
<sequence>MAQSVRKLAAWRIASSYVLRHNGAYCHCACQSGGQPWSDNMLALRPGCELCDRDLPADLAGAFICSFECTFCHDCAARLGHGCPNCGGDLQPRPRRTGARLAANPASTQRIYKPRQL</sequence>
<dbReference type="RefSeq" id="WP_390276445.1">
    <property type="nucleotide sequence ID" value="NZ_JBHRYH010000005.1"/>
</dbReference>
<evidence type="ECO:0000313" key="3">
    <source>
        <dbReference type="Proteomes" id="UP001595636"/>
    </source>
</evidence>
<gene>
    <name evidence="2" type="ORF">ACFOKJ_02660</name>
</gene>
<name>A0ABV7TPQ4_9NEIS</name>
<comment type="caution">
    <text evidence="2">The sequence shown here is derived from an EMBL/GenBank/DDBJ whole genome shotgun (WGS) entry which is preliminary data.</text>
</comment>
<dbReference type="InterPro" id="IPR010696">
    <property type="entry name" value="DUF1272"/>
</dbReference>
<keyword evidence="3" id="KW-1185">Reference proteome</keyword>
<reference evidence="3" key="1">
    <citation type="journal article" date="2019" name="Int. J. Syst. Evol. Microbiol.">
        <title>The Global Catalogue of Microorganisms (GCM) 10K type strain sequencing project: providing services to taxonomists for standard genome sequencing and annotation.</title>
        <authorList>
            <consortium name="The Broad Institute Genomics Platform"/>
            <consortium name="The Broad Institute Genome Sequencing Center for Infectious Disease"/>
            <person name="Wu L."/>
            <person name="Ma J."/>
        </authorList>
    </citation>
    <scope>NUCLEOTIDE SEQUENCE [LARGE SCALE GENOMIC DNA]</scope>
    <source>
        <strain evidence="3">KCTC 42195</strain>
    </source>
</reference>
<proteinExistence type="predicted"/>
<protein>
    <submittedName>
        <fullName evidence="2">DUF1272 domain-containing protein</fullName>
    </submittedName>
</protein>
<accession>A0ABV7TPQ4</accession>
<evidence type="ECO:0000313" key="2">
    <source>
        <dbReference type="EMBL" id="MFC3625045.1"/>
    </source>
</evidence>
<organism evidence="2 3">
    <name type="scientific">Vogesella amnigena</name>
    <dbReference type="NCBI Taxonomy" id="1507449"/>
    <lineage>
        <taxon>Bacteria</taxon>
        <taxon>Pseudomonadati</taxon>
        <taxon>Pseudomonadota</taxon>
        <taxon>Betaproteobacteria</taxon>
        <taxon>Neisseriales</taxon>
        <taxon>Chromobacteriaceae</taxon>
        <taxon>Vogesella</taxon>
    </lineage>
</organism>
<evidence type="ECO:0000256" key="1">
    <source>
        <dbReference type="SAM" id="MobiDB-lite"/>
    </source>
</evidence>
<dbReference type="EMBL" id="JBHRYH010000005">
    <property type="protein sequence ID" value="MFC3625045.1"/>
    <property type="molecule type" value="Genomic_DNA"/>
</dbReference>